<keyword evidence="2" id="KW-1185">Reference proteome</keyword>
<sequence length="132" mass="15308">MQEIESSAKIISIQRLNRRIRRNGESMFEPSKTILIKFEGQLLPSEISIFKTKLKVESYIPQVQICFSCFRFRHISSNCRSKARCGRCTLEPYAKKEDCLRINLPPLCINCKGEHLPTASTCPVYIEQRRIV</sequence>
<evidence type="ECO:0000313" key="2">
    <source>
        <dbReference type="Proteomes" id="UP000310200"/>
    </source>
</evidence>
<evidence type="ECO:0008006" key="3">
    <source>
        <dbReference type="Google" id="ProtNLM"/>
    </source>
</evidence>
<gene>
    <name evidence="1" type="ORF">DBV15_12416</name>
</gene>
<protein>
    <recommendedName>
        <fullName evidence="3">Nucleic-acid-binding protein from mobile element jockey</fullName>
    </recommendedName>
</protein>
<dbReference type="Proteomes" id="UP000310200">
    <property type="component" value="Unassembled WGS sequence"/>
</dbReference>
<reference evidence="1 2" key="1">
    <citation type="journal article" date="2019" name="Philos. Trans. R. Soc. Lond., B, Biol. Sci.">
        <title>Ant behaviour and brain gene expression of defending hosts depend on the ecological success of the intruding social parasite.</title>
        <authorList>
            <person name="Kaur R."/>
            <person name="Stoldt M."/>
            <person name="Jongepier E."/>
            <person name="Feldmeyer B."/>
            <person name="Menzel F."/>
            <person name="Bornberg-Bauer E."/>
            <person name="Foitzik S."/>
        </authorList>
    </citation>
    <scope>NUCLEOTIDE SEQUENCE [LARGE SCALE GENOMIC DNA]</scope>
    <source>
        <tissue evidence="1">Whole body</tissue>
    </source>
</reference>
<evidence type="ECO:0000313" key="1">
    <source>
        <dbReference type="EMBL" id="TGZ51999.1"/>
    </source>
</evidence>
<comment type="caution">
    <text evidence="1">The sequence shown here is derived from an EMBL/GenBank/DDBJ whole genome shotgun (WGS) entry which is preliminary data.</text>
</comment>
<accession>A0A4S2KV18</accession>
<organism evidence="1 2">
    <name type="scientific">Temnothorax longispinosus</name>
    <dbReference type="NCBI Taxonomy" id="300112"/>
    <lineage>
        <taxon>Eukaryota</taxon>
        <taxon>Metazoa</taxon>
        <taxon>Ecdysozoa</taxon>
        <taxon>Arthropoda</taxon>
        <taxon>Hexapoda</taxon>
        <taxon>Insecta</taxon>
        <taxon>Pterygota</taxon>
        <taxon>Neoptera</taxon>
        <taxon>Endopterygota</taxon>
        <taxon>Hymenoptera</taxon>
        <taxon>Apocrita</taxon>
        <taxon>Aculeata</taxon>
        <taxon>Formicoidea</taxon>
        <taxon>Formicidae</taxon>
        <taxon>Myrmicinae</taxon>
        <taxon>Temnothorax</taxon>
    </lineage>
</organism>
<dbReference type="EMBL" id="QBLH01001394">
    <property type="protein sequence ID" value="TGZ51999.1"/>
    <property type="molecule type" value="Genomic_DNA"/>
</dbReference>
<dbReference type="AlphaFoldDB" id="A0A4S2KV18"/>
<name>A0A4S2KV18_9HYME</name>
<proteinExistence type="predicted"/>